<comment type="caution">
    <text evidence="3">The sequence shown here is derived from an EMBL/GenBank/DDBJ whole genome shotgun (WGS) entry which is preliminary data.</text>
</comment>
<dbReference type="InterPro" id="IPR001539">
    <property type="entry name" value="Peptidase_U32"/>
</dbReference>
<dbReference type="OrthoDB" id="51464at2157"/>
<evidence type="ECO:0000313" key="4">
    <source>
        <dbReference type="Proteomes" id="UP000191661"/>
    </source>
</evidence>
<dbReference type="Pfam" id="PF01136">
    <property type="entry name" value="Peptidase_U32"/>
    <property type="match status" value="2"/>
</dbReference>
<dbReference type="InterPro" id="IPR051454">
    <property type="entry name" value="RNA/ubiquinone_mod_enzymes"/>
</dbReference>
<feature type="domain" description="Peptidase U32 collagenase" evidence="2">
    <location>
        <begin position="487"/>
        <end position="615"/>
    </location>
</feature>
<feature type="region of interest" description="Disordered" evidence="1">
    <location>
        <begin position="322"/>
        <end position="360"/>
    </location>
</feature>
<evidence type="ECO:0000256" key="1">
    <source>
        <dbReference type="SAM" id="MobiDB-lite"/>
    </source>
</evidence>
<dbReference type="RefSeq" id="WP_143746115.1">
    <property type="nucleotide sequence ID" value="NZ_JXMW01000004.1"/>
</dbReference>
<dbReference type="InterPro" id="IPR020988">
    <property type="entry name" value="Pept_U32_collagenase"/>
</dbReference>
<feature type="compositionally biased region" description="Low complexity" evidence="1">
    <location>
        <begin position="325"/>
        <end position="341"/>
    </location>
</feature>
<accession>A0A1V6N3N4</accession>
<dbReference type="AlphaFoldDB" id="A0A1V6N3N4"/>
<name>A0A1V6N3N4_METAZ</name>
<feature type="compositionally biased region" description="Basic residues" evidence="1">
    <location>
        <begin position="342"/>
        <end position="353"/>
    </location>
</feature>
<dbReference type="PROSITE" id="PS01276">
    <property type="entry name" value="PEPTIDASE_U32"/>
    <property type="match status" value="1"/>
</dbReference>
<dbReference type="PANTHER" id="PTHR30217">
    <property type="entry name" value="PEPTIDASE U32 FAMILY"/>
    <property type="match status" value="1"/>
</dbReference>
<organism evidence="3 4">
    <name type="scientific">Methanobrevibacter arboriphilus JCM 13429 = DSM 1125</name>
    <dbReference type="NCBI Taxonomy" id="1300164"/>
    <lineage>
        <taxon>Archaea</taxon>
        <taxon>Methanobacteriati</taxon>
        <taxon>Methanobacteriota</taxon>
        <taxon>Methanomada group</taxon>
        <taxon>Methanobacteria</taxon>
        <taxon>Methanobacteriales</taxon>
        <taxon>Methanobacteriaceae</taxon>
        <taxon>Methanobrevibacter</taxon>
    </lineage>
</organism>
<evidence type="ECO:0000313" key="3">
    <source>
        <dbReference type="EMBL" id="OQD59279.1"/>
    </source>
</evidence>
<dbReference type="EMBL" id="JXMW01000004">
    <property type="protein sequence ID" value="OQD59279.1"/>
    <property type="molecule type" value="Genomic_DNA"/>
</dbReference>
<dbReference type="PANTHER" id="PTHR30217:SF10">
    <property type="entry name" value="23S RRNA 5-HYDROXYCYTIDINE C2501 SYNTHASE"/>
    <property type="match status" value="1"/>
</dbReference>
<keyword evidence="4" id="KW-1185">Reference proteome</keyword>
<evidence type="ECO:0000259" key="2">
    <source>
        <dbReference type="Pfam" id="PF12392"/>
    </source>
</evidence>
<dbReference type="Proteomes" id="UP000191661">
    <property type="component" value="Unassembled WGS sequence"/>
</dbReference>
<proteinExistence type="predicted"/>
<protein>
    <submittedName>
        <fullName evidence="3">Putative peptidase</fullName>
    </submittedName>
</protein>
<dbReference type="Pfam" id="PF12392">
    <property type="entry name" value="DUF3656"/>
    <property type="match status" value="1"/>
</dbReference>
<gene>
    <name evidence="3" type="ORF">MBBAR_4c00020</name>
</gene>
<reference evidence="3 4" key="1">
    <citation type="submission" date="2014-12" db="EMBL/GenBank/DDBJ databases">
        <title>Genome sequence of Methanobrevibacter arboriphilicus DH1, DSM1125.</title>
        <authorList>
            <person name="Poehlein A."/>
            <person name="Thauer R.K."/>
            <person name="Seedorf H."/>
            <person name="Daniel R."/>
        </authorList>
    </citation>
    <scope>NUCLEOTIDE SEQUENCE [LARGE SCALE GENOMIC DNA]</scope>
    <source>
        <strain evidence="3 4">DH1</strain>
    </source>
</reference>
<sequence length="1006" mass="114781">MSLPELLAPVGSIDHLKLAIFSGASSIYLSGKKFGARKYAKNFSLSEIESAVKFAHLHNVKVYVTVNTLIKDNELFEVADYVFKLYKYGIDGILVQDIGLLKVVKYICPNLNIHASTQMNIHNIEGIKWAKEQGISRIVLPRELNYNEVKEMVDFAHSVGIEIEIFVHGALCYSYSGRCLLSSLIGNRSGNRGTCAQPCRQKYQISIDDVESNKINIPSKINTKINSKTNIKINNRTNRTNSKINSKTSIKTNNLNVNSNQHNGEYLISPKDLSLFDHLPKLIDLEVDSLKIEGRMRSKEYIAIVVSQYRQALNQLKGKLKFNNKNKNTNKNNISKNYNISKNHKNYRNHSSHKNHDSFKDKKYYNSKENLGIVFNRGFTSGHLLTKNNQKLINKRKPGHVGLFVGNVSNFNSKSNEISILLKKGLINIPERGDGILIESFDGDYGFEISNNPVLDVNKKNNQKYLLVKLVKENNNVNVSFKKGDNIYLTKRKKLNDLTKNMLHNNDKKSFKKSIVSIKFSIDSQNSDSLYFPVLEANVILGNGKKLNFIDRSNDSWELAKNKPITTNQLKKQLLKIGDLPFYIDNINIIYSGNLFAPLSKINEFRRDFFNKLEILILNSYIPDDNDLNISKNRLKDFKRDLISSSNINNSISNEISINNSNINSNNINNNNNNSISNNNNINNNINNKSDISNINNNIINKSNHLDNNRVGNESFNIINESSNNKTSKYSVSAYINDLEILKNISNNDDGETSFNRLYLEVPVENDFLESKPIDVSYYIMFLKEALNISNNQKYELVWKWPDIAHKDTKEGLIKVVAILKKLNIKINIMTSLLGVNSYLKDNYSVNIYGSYSLNVFNSISASNLKDFDLLTFSPELSINDLKTLMDNYEAKNPVPEVLVKGNIETLITRKPFIDKKHYSYITSICNNNPKFNFIKNKSINDINFYLNDLKNNFYPIKSVEDGNLILNSYETSLVDQIPRLASFGINNFSIDARWKSKDYLLNLKL</sequence>
<dbReference type="SUPFAM" id="SSF51366">
    <property type="entry name" value="Ribulose-phoshate binding barrel"/>
    <property type="match status" value="1"/>
</dbReference>
<dbReference type="InterPro" id="IPR011060">
    <property type="entry name" value="RibuloseP-bd_barrel"/>
</dbReference>